<feature type="transmembrane region" description="Helical" evidence="6">
    <location>
        <begin position="113"/>
        <end position="132"/>
    </location>
</feature>
<name>A0ABS8DLX1_9FIRM</name>
<evidence type="ECO:0000256" key="2">
    <source>
        <dbReference type="ARBA" id="ARBA00022475"/>
    </source>
</evidence>
<evidence type="ECO:0000256" key="1">
    <source>
        <dbReference type="ARBA" id="ARBA00004651"/>
    </source>
</evidence>
<proteinExistence type="predicted"/>
<evidence type="ECO:0000313" key="8">
    <source>
        <dbReference type="Proteomes" id="UP001299546"/>
    </source>
</evidence>
<evidence type="ECO:0000313" key="7">
    <source>
        <dbReference type="EMBL" id="MCB7389164.1"/>
    </source>
</evidence>
<dbReference type="Proteomes" id="UP001299546">
    <property type="component" value="Unassembled WGS sequence"/>
</dbReference>
<dbReference type="InterPro" id="IPR003740">
    <property type="entry name" value="YitT"/>
</dbReference>
<keyword evidence="2" id="KW-1003">Cell membrane</keyword>
<organism evidence="7 8">
    <name type="scientific">Bariatricus massiliensis</name>
    <dbReference type="NCBI Taxonomy" id="1745713"/>
    <lineage>
        <taxon>Bacteria</taxon>
        <taxon>Bacillati</taxon>
        <taxon>Bacillota</taxon>
        <taxon>Clostridia</taxon>
        <taxon>Lachnospirales</taxon>
        <taxon>Lachnospiraceae</taxon>
        <taxon>Bariatricus</taxon>
    </lineage>
</organism>
<accession>A0ABS8DLX1</accession>
<dbReference type="EMBL" id="JAJCIS010000019">
    <property type="protein sequence ID" value="MCB7389164.1"/>
    <property type="molecule type" value="Genomic_DNA"/>
</dbReference>
<feature type="transmembrane region" description="Helical" evidence="6">
    <location>
        <begin position="20"/>
        <end position="38"/>
    </location>
</feature>
<keyword evidence="8" id="KW-1185">Reference proteome</keyword>
<evidence type="ECO:0000256" key="3">
    <source>
        <dbReference type="ARBA" id="ARBA00022692"/>
    </source>
</evidence>
<dbReference type="InterPro" id="IPR051461">
    <property type="entry name" value="UPF0750_membrane"/>
</dbReference>
<dbReference type="PANTHER" id="PTHR33545">
    <property type="entry name" value="UPF0750 MEMBRANE PROTEIN YITT-RELATED"/>
    <property type="match status" value="1"/>
</dbReference>
<feature type="transmembrane region" description="Helical" evidence="6">
    <location>
        <begin position="138"/>
        <end position="157"/>
    </location>
</feature>
<dbReference type="RefSeq" id="WP_082891547.1">
    <property type="nucleotide sequence ID" value="NZ_JAJCIQ010000004.1"/>
</dbReference>
<evidence type="ECO:0000256" key="6">
    <source>
        <dbReference type="SAM" id="Phobius"/>
    </source>
</evidence>
<sequence length="168" mass="18270">MEGVTSFSMIVAPLIGWDTAVIADLITILMLILCYVFLGKEYFKGTIVGGICYMVFFSGFHALGMDLPLFRPAAALLAAVMVGCGYYLCISQGATAVSFDTVALILHEKNERINVAAVMFGINTSVLLLGIFQYGVWSVILGIAFSAVQSFVLNALLKRQLSRKLRKN</sequence>
<keyword evidence="4 6" id="KW-1133">Transmembrane helix</keyword>
<keyword evidence="3 6" id="KW-0812">Transmembrane</keyword>
<evidence type="ECO:0000256" key="5">
    <source>
        <dbReference type="ARBA" id="ARBA00023136"/>
    </source>
</evidence>
<feature type="transmembrane region" description="Helical" evidence="6">
    <location>
        <begin position="45"/>
        <end position="63"/>
    </location>
</feature>
<comment type="subcellular location">
    <subcellularLocation>
        <location evidence="1">Cell membrane</location>
        <topology evidence="1">Multi-pass membrane protein</topology>
    </subcellularLocation>
</comment>
<dbReference type="PANTHER" id="PTHR33545:SF5">
    <property type="entry name" value="UPF0750 MEMBRANE PROTEIN YITT"/>
    <property type="match status" value="1"/>
</dbReference>
<evidence type="ECO:0000256" key="4">
    <source>
        <dbReference type="ARBA" id="ARBA00022989"/>
    </source>
</evidence>
<gene>
    <name evidence="7" type="ORF">LIZ65_17915</name>
</gene>
<protein>
    <submittedName>
        <fullName evidence="7">YitT family protein</fullName>
    </submittedName>
</protein>
<reference evidence="7 8" key="1">
    <citation type="submission" date="2021-10" db="EMBL/GenBank/DDBJ databases">
        <title>Collection of gut derived symbiotic bacterial strains cultured from healthy donors.</title>
        <authorList>
            <person name="Lin H."/>
            <person name="Littmann E."/>
            <person name="Kohout C."/>
            <person name="Pamer E.G."/>
        </authorList>
    </citation>
    <scope>NUCLEOTIDE SEQUENCE [LARGE SCALE GENOMIC DNA]</scope>
    <source>
        <strain evidence="7 8">DFI.1.165</strain>
    </source>
</reference>
<keyword evidence="5 6" id="KW-0472">Membrane</keyword>
<comment type="caution">
    <text evidence="7">The sequence shown here is derived from an EMBL/GenBank/DDBJ whole genome shotgun (WGS) entry which is preliminary data.</text>
</comment>
<dbReference type="Pfam" id="PF02588">
    <property type="entry name" value="YitT_membrane"/>
    <property type="match status" value="1"/>
</dbReference>
<feature type="transmembrane region" description="Helical" evidence="6">
    <location>
        <begin position="69"/>
        <end position="89"/>
    </location>
</feature>